<name>A0A1M6L1W2_9FLAO</name>
<accession>A0A1M6L1W2</accession>
<reference evidence="2" key="1">
    <citation type="submission" date="2016-11" db="EMBL/GenBank/DDBJ databases">
        <authorList>
            <person name="Varghese N."/>
            <person name="Submissions S."/>
        </authorList>
    </citation>
    <scope>NUCLEOTIDE SEQUENCE [LARGE SCALE GENOMIC DNA]</scope>
    <source>
        <strain evidence="2">DSM 22623</strain>
    </source>
</reference>
<protein>
    <submittedName>
        <fullName evidence="1">Transport and Golgi organisation 2</fullName>
    </submittedName>
</protein>
<dbReference type="Proteomes" id="UP000184432">
    <property type="component" value="Unassembled WGS sequence"/>
</dbReference>
<proteinExistence type="predicted"/>
<evidence type="ECO:0000313" key="2">
    <source>
        <dbReference type="Proteomes" id="UP000184432"/>
    </source>
</evidence>
<evidence type="ECO:0000313" key="1">
    <source>
        <dbReference type="EMBL" id="SHJ65102.1"/>
    </source>
</evidence>
<dbReference type="AlphaFoldDB" id="A0A1M6L1W2"/>
<gene>
    <name evidence="1" type="ORF">SAMN04488508_11364</name>
</gene>
<sequence length="247" mass="28281">MEYLADPKFMCTVTLIPTQENNFILTSNRDEAINRKTLLPEFYQINGTRMLFPKDAVAGGTWIGVSDKNTMICLLNGGFEIHERMVSYRQSRGVVVKDLLEAEDLENAIATYNLKGIEPFTIVAANWSADLLLLELVWDGKKKHVRKLEKETHIWSSSTLYTKEMKNIREDWFGTFEEENVLSSDTLLDFHKNAGVGDKDVDLQIDRGFLKTRSITQVVKNEEELSMRYENLQDSEVSTIIFEAITA</sequence>
<dbReference type="Pfam" id="PF05742">
    <property type="entry name" value="TANGO2"/>
    <property type="match status" value="1"/>
</dbReference>
<dbReference type="STRING" id="570521.SAMN04488508_11364"/>
<dbReference type="PANTHER" id="PTHR17985:SF8">
    <property type="entry name" value="TRANSPORT AND GOLGI ORGANIZATION PROTEIN 2 HOMOLOG"/>
    <property type="match status" value="1"/>
</dbReference>
<dbReference type="InterPro" id="IPR008551">
    <property type="entry name" value="TANGO2"/>
</dbReference>
<dbReference type="PANTHER" id="PTHR17985">
    <property type="entry name" value="SER/THR-RICH PROTEIN T10 IN DGCR REGION"/>
    <property type="match status" value="1"/>
</dbReference>
<keyword evidence="2" id="KW-1185">Reference proteome</keyword>
<organism evidence="1 2">
    <name type="scientific">Aquimarina spongiae</name>
    <dbReference type="NCBI Taxonomy" id="570521"/>
    <lineage>
        <taxon>Bacteria</taxon>
        <taxon>Pseudomonadati</taxon>
        <taxon>Bacteroidota</taxon>
        <taxon>Flavobacteriia</taxon>
        <taxon>Flavobacteriales</taxon>
        <taxon>Flavobacteriaceae</taxon>
        <taxon>Aquimarina</taxon>
    </lineage>
</organism>
<dbReference type="EMBL" id="FQYP01000013">
    <property type="protein sequence ID" value="SHJ65102.1"/>
    <property type="molecule type" value="Genomic_DNA"/>
</dbReference>